<keyword evidence="2" id="KW-1185">Reference proteome</keyword>
<gene>
    <name evidence="1" type="ORF">JFL43_06320</name>
</gene>
<sequence length="207" mass="23906">MNRQELLGNYDAIFSLGDLCLTSIQLKKHQLRPYSGVFDWVATPDLSKVNMLLRNRFFNLMNSDNLRIIGPAGDSMICVSDDYYHFVSNHDFGTDKNSLTHIGSYDDVMEKYNRRIVRFLNKMESSKRILFVRTEGSFEDVAVLQSVLQGLVKNDFSILLINHENVNGIVEKNWPLSNVYAVEFPNVDIWEGNHQLWDEILKGINLE</sequence>
<reference evidence="1 2" key="1">
    <citation type="submission" date="2020-12" db="EMBL/GenBank/DDBJ databases">
        <title>YIM B01967 draft genome.</title>
        <authorList>
            <person name="Yan X."/>
        </authorList>
    </citation>
    <scope>NUCLEOTIDE SEQUENCE [LARGE SCALE GENOMIC DNA]</scope>
    <source>
        <strain evidence="1 2">YIM B01967</strain>
    </source>
</reference>
<dbReference type="Proteomes" id="UP000618943">
    <property type="component" value="Unassembled WGS sequence"/>
</dbReference>
<proteinExistence type="predicted"/>
<evidence type="ECO:0000313" key="1">
    <source>
        <dbReference type="EMBL" id="MBK3494481.1"/>
    </source>
</evidence>
<protein>
    <submittedName>
        <fullName evidence="1">Peptidase</fullName>
    </submittedName>
</protein>
<evidence type="ECO:0000313" key="2">
    <source>
        <dbReference type="Proteomes" id="UP000618943"/>
    </source>
</evidence>
<dbReference type="Pfam" id="PF08795">
    <property type="entry name" value="DUF1796"/>
    <property type="match status" value="1"/>
</dbReference>
<dbReference type="InterPro" id="IPR014903">
    <property type="entry name" value="DUF1796"/>
</dbReference>
<dbReference type="EMBL" id="JAEOAH010000005">
    <property type="protein sequence ID" value="MBK3494481.1"/>
    <property type="molecule type" value="Genomic_DNA"/>
</dbReference>
<organism evidence="1 2">
    <name type="scientific">Viridibacillus soli</name>
    <dbReference type="NCBI Taxonomy" id="2798301"/>
    <lineage>
        <taxon>Bacteria</taxon>
        <taxon>Bacillati</taxon>
        <taxon>Bacillota</taxon>
        <taxon>Bacilli</taxon>
        <taxon>Bacillales</taxon>
        <taxon>Caryophanaceae</taxon>
        <taxon>Viridibacillus</taxon>
    </lineage>
</organism>
<dbReference type="RefSeq" id="WP_200748343.1">
    <property type="nucleotide sequence ID" value="NZ_JAEOAH010000005.1"/>
</dbReference>
<comment type="caution">
    <text evidence="1">The sequence shown here is derived from an EMBL/GenBank/DDBJ whole genome shotgun (WGS) entry which is preliminary data.</text>
</comment>
<accession>A0ABS1H5A5</accession>
<name>A0ABS1H5A5_9BACL</name>